<name>A0A072P0J2_9EURO</name>
<feature type="non-terminal residue" evidence="4">
    <location>
        <position position="400"/>
    </location>
</feature>
<dbReference type="InterPro" id="IPR013083">
    <property type="entry name" value="Znf_RING/FYVE/PHD"/>
</dbReference>
<dbReference type="Proteomes" id="UP000027920">
    <property type="component" value="Unassembled WGS sequence"/>
</dbReference>
<evidence type="ECO:0000256" key="1">
    <source>
        <dbReference type="ARBA" id="ARBA00022723"/>
    </source>
</evidence>
<keyword evidence="5" id="KW-1185">Reference proteome</keyword>
<dbReference type="SUPFAM" id="SSF57903">
    <property type="entry name" value="FYVE/PHD zinc finger"/>
    <property type="match status" value="1"/>
</dbReference>
<proteinExistence type="predicted"/>
<evidence type="ECO:0008006" key="6">
    <source>
        <dbReference type="Google" id="ProtNLM"/>
    </source>
</evidence>
<dbReference type="OrthoDB" id="5411773at2759"/>
<dbReference type="VEuPathDB" id="FungiDB:A1O9_10655"/>
<evidence type="ECO:0000313" key="4">
    <source>
        <dbReference type="EMBL" id="KEF53207.1"/>
    </source>
</evidence>
<gene>
    <name evidence="4" type="ORF">A1O9_10655</name>
</gene>
<dbReference type="AlphaFoldDB" id="A0A072P0J2"/>
<sequence>MSPRKLYSVSNDEVYFGHNACPSSWAGIVDNKELCITESGIADFIRGSNPGLFERLRGLPVASSSLEEDDVVVVRREDLSLGHRQSAKPKMVRIRDGGSHFPFTYPSHLDRTREAGFVGQRLKDAVLTIVDSIDIGDSTYTYHRHHDDCAISCTFPFCPLKNHVIPATDSFTGVRKSTTAEAETSQLMDFYCFGCLEYILKDQGDVFIADGFPTQEIAASFDGTVDRAHVLQAAERLHPGLKHRELWKMYYPTEPPLEAGEGSNSKRGLRLRRQKQYEIERTLQKVRKDMFAMAGSWNDTKPGSLVLVRPRYLPPYSDRYKKQGREWSDRTSHETTPVSPVTVEKPIPNDLVSCYCREPADGSPMVQCSSDKCMFGFVHFRCTDLEEMVSEENIFFCKNC</sequence>
<evidence type="ECO:0000256" key="3">
    <source>
        <dbReference type="ARBA" id="ARBA00022833"/>
    </source>
</evidence>
<dbReference type="GeneID" id="25285559"/>
<evidence type="ECO:0000256" key="2">
    <source>
        <dbReference type="ARBA" id="ARBA00022771"/>
    </source>
</evidence>
<reference evidence="4 5" key="1">
    <citation type="submission" date="2013-03" db="EMBL/GenBank/DDBJ databases">
        <title>The Genome Sequence of Exophiala aquamarina CBS 119918.</title>
        <authorList>
            <consortium name="The Broad Institute Genomics Platform"/>
            <person name="Cuomo C."/>
            <person name="de Hoog S."/>
            <person name="Gorbushina A."/>
            <person name="Walker B."/>
            <person name="Young S.K."/>
            <person name="Zeng Q."/>
            <person name="Gargeya S."/>
            <person name="Fitzgerald M."/>
            <person name="Haas B."/>
            <person name="Abouelleil A."/>
            <person name="Allen A.W."/>
            <person name="Alvarado L."/>
            <person name="Arachchi H.M."/>
            <person name="Berlin A.M."/>
            <person name="Chapman S.B."/>
            <person name="Gainer-Dewar J."/>
            <person name="Goldberg J."/>
            <person name="Griggs A."/>
            <person name="Gujja S."/>
            <person name="Hansen M."/>
            <person name="Howarth C."/>
            <person name="Imamovic A."/>
            <person name="Ireland A."/>
            <person name="Larimer J."/>
            <person name="McCowan C."/>
            <person name="Murphy C."/>
            <person name="Pearson M."/>
            <person name="Poon T.W."/>
            <person name="Priest M."/>
            <person name="Roberts A."/>
            <person name="Saif S."/>
            <person name="Shea T."/>
            <person name="Sisk P."/>
            <person name="Sykes S."/>
            <person name="Wortman J."/>
            <person name="Nusbaum C."/>
            <person name="Birren B."/>
        </authorList>
    </citation>
    <scope>NUCLEOTIDE SEQUENCE [LARGE SCALE GENOMIC DNA]</scope>
    <source>
        <strain evidence="4 5">CBS 119918</strain>
    </source>
</reference>
<dbReference type="GO" id="GO:0008270">
    <property type="term" value="F:zinc ion binding"/>
    <property type="evidence" value="ECO:0007669"/>
    <property type="project" value="UniProtKB-KW"/>
</dbReference>
<organism evidence="4 5">
    <name type="scientific">Exophiala aquamarina CBS 119918</name>
    <dbReference type="NCBI Taxonomy" id="1182545"/>
    <lineage>
        <taxon>Eukaryota</taxon>
        <taxon>Fungi</taxon>
        <taxon>Dikarya</taxon>
        <taxon>Ascomycota</taxon>
        <taxon>Pezizomycotina</taxon>
        <taxon>Eurotiomycetes</taxon>
        <taxon>Chaetothyriomycetidae</taxon>
        <taxon>Chaetothyriales</taxon>
        <taxon>Herpotrichiellaceae</taxon>
        <taxon>Exophiala</taxon>
    </lineage>
</organism>
<evidence type="ECO:0000313" key="5">
    <source>
        <dbReference type="Proteomes" id="UP000027920"/>
    </source>
</evidence>
<dbReference type="RefSeq" id="XP_013255797.1">
    <property type="nucleotide sequence ID" value="XM_013400343.1"/>
</dbReference>
<keyword evidence="3" id="KW-0862">Zinc</keyword>
<accession>A0A072P0J2</accession>
<dbReference type="EMBL" id="AMGV01000014">
    <property type="protein sequence ID" value="KEF53207.1"/>
    <property type="molecule type" value="Genomic_DNA"/>
</dbReference>
<keyword evidence="1" id="KW-0479">Metal-binding</keyword>
<dbReference type="InterPro" id="IPR011011">
    <property type="entry name" value="Znf_FYVE_PHD"/>
</dbReference>
<comment type="caution">
    <text evidence="4">The sequence shown here is derived from an EMBL/GenBank/DDBJ whole genome shotgun (WGS) entry which is preliminary data.</text>
</comment>
<keyword evidence="2" id="KW-0863">Zinc-finger</keyword>
<dbReference type="PROSITE" id="PS01359">
    <property type="entry name" value="ZF_PHD_1"/>
    <property type="match status" value="1"/>
</dbReference>
<dbReference type="HOGENOM" id="CLU_554328_0_0_1"/>
<dbReference type="Gene3D" id="3.30.40.10">
    <property type="entry name" value="Zinc/RING finger domain, C3HC4 (zinc finger)"/>
    <property type="match status" value="1"/>
</dbReference>
<protein>
    <recommendedName>
        <fullName evidence="6">Zinc finger PHD-type domain-containing protein</fullName>
    </recommendedName>
</protein>
<dbReference type="InterPro" id="IPR019786">
    <property type="entry name" value="Zinc_finger_PHD-type_CS"/>
</dbReference>